<accession>R7VLA3</accession>
<name>R7VLA3_CAPTE</name>
<evidence type="ECO:0000313" key="2">
    <source>
        <dbReference type="EMBL" id="ELU17450.1"/>
    </source>
</evidence>
<feature type="region of interest" description="Disordered" evidence="1">
    <location>
        <begin position="32"/>
        <end position="53"/>
    </location>
</feature>
<organism evidence="2">
    <name type="scientific">Capitella teleta</name>
    <name type="common">Polychaete worm</name>
    <dbReference type="NCBI Taxonomy" id="283909"/>
    <lineage>
        <taxon>Eukaryota</taxon>
        <taxon>Metazoa</taxon>
        <taxon>Spiralia</taxon>
        <taxon>Lophotrochozoa</taxon>
        <taxon>Annelida</taxon>
        <taxon>Polychaeta</taxon>
        <taxon>Sedentaria</taxon>
        <taxon>Scolecida</taxon>
        <taxon>Capitellidae</taxon>
        <taxon>Capitella</taxon>
    </lineage>
</organism>
<reference evidence="4" key="1">
    <citation type="submission" date="2012-12" db="EMBL/GenBank/DDBJ databases">
        <authorList>
            <person name="Hellsten U."/>
            <person name="Grimwood J."/>
            <person name="Chapman J.A."/>
            <person name="Shapiro H."/>
            <person name="Aerts A."/>
            <person name="Otillar R.P."/>
            <person name="Terry A.Y."/>
            <person name="Boore J.L."/>
            <person name="Simakov O."/>
            <person name="Marletaz F."/>
            <person name="Cho S.-J."/>
            <person name="Edsinger-Gonzales E."/>
            <person name="Havlak P."/>
            <person name="Kuo D.-H."/>
            <person name="Larsson T."/>
            <person name="Lv J."/>
            <person name="Arendt D."/>
            <person name="Savage R."/>
            <person name="Osoegawa K."/>
            <person name="de Jong P."/>
            <person name="Lindberg D.R."/>
            <person name="Seaver E.C."/>
            <person name="Weisblat D.A."/>
            <person name="Putnam N.H."/>
            <person name="Grigoriev I.V."/>
            <person name="Rokhsar D.S."/>
        </authorList>
    </citation>
    <scope>NUCLEOTIDE SEQUENCE</scope>
    <source>
        <strain evidence="4">I ESC-2004</strain>
    </source>
</reference>
<dbReference type="HOGENOM" id="CLU_1171581_0_0_1"/>
<gene>
    <name evidence="2" type="ORF">CAPTEDRAFT_215225</name>
</gene>
<evidence type="ECO:0000313" key="3">
    <source>
        <dbReference type="EnsemblMetazoa" id="CapteP215225"/>
    </source>
</evidence>
<reference evidence="3" key="3">
    <citation type="submission" date="2015-06" db="UniProtKB">
        <authorList>
            <consortium name="EnsemblMetazoa"/>
        </authorList>
    </citation>
    <scope>IDENTIFICATION</scope>
</reference>
<feature type="compositionally biased region" description="Acidic residues" evidence="1">
    <location>
        <begin position="42"/>
        <end position="53"/>
    </location>
</feature>
<dbReference type="Proteomes" id="UP000014760">
    <property type="component" value="Unassembled WGS sequence"/>
</dbReference>
<keyword evidence="4" id="KW-1185">Reference proteome</keyword>
<dbReference type="AlphaFoldDB" id="R7VLA3"/>
<sequence>MAAPIKSSYYRSGRNANKRGIHIGASLYYTRTNGKERKCEEEQIEEEKEEEVEEEEVVEERVEGGVTAKSIDIAPSGDQLHSSCIETLPPLYVYLLSLSSSAPPLPLSPKDPLQRNISVSVKHLISRCKIQRLGIEPICVFWELHDMTTARRWLSRSVQLPSGNRFLRERKTAEEGVCEQTLRMMNQSHLLAYRLNYRVISAALNERMHRFAWSTMTPVSMDQHEPREMLLSTGIGG</sequence>
<evidence type="ECO:0000256" key="1">
    <source>
        <dbReference type="SAM" id="MobiDB-lite"/>
    </source>
</evidence>
<evidence type="ECO:0000313" key="4">
    <source>
        <dbReference type="Proteomes" id="UP000014760"/>
    </source>
</evidence>
<proteinExistence type="predicted"/>
<reference evidence="2 4" key="2">
    <citation type="journal article" date="2013" name="Nature">
        <title>Insights into bilaterian evolution from three spiralian genomes.</title>
        <authorList>
            <person name="Simakov O."/>
            <person name="Marletaz F."/>
            <person name="Cho S.J."/>
            <person name="Edsinger-Gonzales E."/>
            <person name="Havlak P."/>
            <person name="Hellsten U."/>
            <person name="Kuo D.H."/>
            <person name="Larsson T."/>
            <person name="Lv J."/>
            <person name="Arendt D."/>
            <person name="Savage R."/>
            <person name="Osoegawa K."/>
            <person name="de Jong P."/>
            <person name="Grimwood J."/>
            <person name="Chapman J.A."/>
            <person name="Shapiro H."/>
            <person name="Aerts A."/>
            <person name="Otillar R.P."/>
            <person name="Terry A.Y."/>
            <person name="Boore J.L."/>
            <person name="Grigoriev I.V."/>
            <person name="Lindberg D.R."/>
            <person name="Seaver E.C."/>
            <person name="Weisblat D.A."/>
            <person name="Putnam N.H."/>
            <person name="Rokhsar D.S."/>
        </authorList>
    </citation>
    <scope>NUCLEOTIDE SEQUENCE</scope>
    <source>
        <strain evidence="2 4">I ESC-2004</strain>
    </source>
</reference>
<dbReference type="EMBL" id="AMQN01000549">
    <property type="status" value="NOT_ANNOTATED_CDS"/>
    <property type="molecule type" value="Genomic_DNA"/>
</dbReference>
<protein>
    <submittedName>
        <fullName evidence="2 3">Uncharacterized protein</fullName>
    </submittedName>
</protein>
<dbReference type="EnsemblMetazoa" id="CapteT215225">
    <property type="protein sequence ID" value="CapteP215225"/>
    <property type="gene ID" value="CapteG215225"/>
</dbReference>
<dbReference type="EMBL" id="KB292506">
    <property type="protein sequence ID" value="ELU17450.1"/>
    <property type="molecule type" value="Genomic_DNA"/>
</dbReference>